<evidence type="ECO:0000313" key="4">
    <source>
        <dbReference type="Proteomes" id="UP000075243"/>
    </source>
</evidence>
<dbReference type="Proteomes" id="UP000075243">
    <property type="component" value="Chromosome 4"/>
</dbReference>
<name>A0A151TPS7_CAJCA</name>
<evidence type="ECO:0000313" key="3">
    <source>
        <dbReference type="EMBL" id="KYP69062.1"/>
    </source>
</evidence>
<dbReference type="Gramene" id="C.cajan_22051.t">
    <property type="protein sequence ID" value="C.cajan_22051.t.cds1"/>
    <property type="gene ID" value="C.cajan_22051"/>
</dbReference>
<organism evidence="3 4">
    <name type="scientific">Cajanus cajan</name>
    <name type="common">Pigeon pea</name>
    <name type="synonym">Cajanus indicus</name>
    <dbReference type="NCBI Taxonomy" id="3821"/>
    <lineage>
        <taxon>Eukaryota</taxon>
        <taxon>Viridiplantae</taxon>
        <taxon>Streptophyta</taxon>
        <taxon>Embryophyta</taxon>
        <taxon>Tracheophyta</taxon>
        <taxon>Spermatophyta</taxon>
        <taxon>Magnoliopsida</taxon>
        <taxon>eudicotyledons</taxon>
        <taxon>Gunneridae</taxon>
        <taxon>Pentapetalae</taxon>
        <taxon>rosids</taxon>
        <taxon>fabids</taxon>
        <taxon>Fabales</taxon>
        <taxon>Fabaceae</taxon>
        <taxon>Papilionoideae</taxon>
        <taxon>50 kb inversion clade</taxon>
        <taxon>NPAAA clade</taxon>
        <taxon>indigoferoid/millettioid clade</taxon>
        <taxon>Phaseoleae</taxon>
        <taxon>Cajanus</taxon>
    </lineage>
</organism>
<protein>
    <submittedName>
        <fullName evidence="3">Retrovirus-related Pol polyprotein from transposon TNT 1-94</fullName>
    </submittedName>
</protein>
<dbReference type="EMBL" id="CM003606">
    <property type="protein sequence ID" value="KYP69059.1"/>
    <property type="molecule type" value="Genomic_DNA"/>
</dbReference>
<reference evidence="3 4" key="1">
    <citation type="journal article" date="2012" name="Nat. Biotechnol.">
        <title>Draft genome sequence of pigeonpea (Cajanus cajan), an orphan legume crop of resource-poor farmers.</title>
        <authorList>
            <person name="Varshney R.K."/>
            <person name="Chen W."/>
            <person name="Li Y."/>
            <person name="Bharti A.K."/>
            <person name="Saxena R.K."/>
            <person name="Schlueter J.A."/>
            <person name="Donoghue M.T."/>
            <person name="Azam S."/>
            <person name="Fan G."/>
            <person name="Whaley A.M."/>
            <person name="Farmer A.D."/>
            <person name="Sheridan J."/>
            <person name="Iwata A."/>
            <person name="Tuteja R."/>
            <person name="Penmetsa R.V."/>
            <person name="Wu W."/>
            <person name="Upadhyaya H.D."/>
            <person name="Yang S.P."/>
            <person name="Shah T."/>
            <person name="Saxena K.B."/>
            <person name="Michael T."/>
            <person name="McCombie W.R."/>
            <person name="Yang B."/>
            <person name="Zhang G."/>
            <person name="Yang H."/>
            <person name="Wang J."/>
            <person name="Spillane C."/>
            <person name="Cook D.R."/>
            <person name="May G.D."/>
            <person name="Xu X."/>
            <person name="Jackson S.A."/>
        </authorList>
    </citation>
    <scope>NUCLEOTIDE SEQUENCE [LARGE SCALE GENOMIC DNA]</scope>
    <source>
        <strain evidence="4">cv. Asha</strain>
    </source>
</reference>
<dbReference type="EMBL" id="CM003606">
    <property type="protein sequence ID" value="KYP69062.1"/>
    <property type="molecule type" value="Genomic_DNA"/>
</dbReference>
<dbReference type="Gramene" id="C.cajan_22057.t">
    <property type="protein sequence ID" value="C.cajan_22057.t.cds1"/>
    <property type="gene ID" value="C.cajan_22057"/>
</dbReference>
<proteinExistence type="predicted"/>
<dbReference type="Gramene" id="C.cajan_22060.t">
    <property type="protein sequence ID" value="C.cajan_22060.t.cds1"/>
    <property type="gene ID" value="C.cajan_22060"/>
</dbReference>
<evidence type="ECO:0000313" key="2">
    <source>
        <dbReference type="EMBL" id="KYP69059.1"/>
    </source>
</evidence>
<accession>A0A151TPS7</accession>
<dbReference type="EMBL" id="CM003606">
    <property type="protein sequence ID" value="KYP69053.1"/>
    <property type="molecule type" value="Genomic_DNA"/>
</dbReference>
<evidence type="ECO:0000313" key="1">
    <source>
        <dbReference type="EMBL" id="KYP69053.1"/>
    </source>
</evidence>
<sequence length="89" mass="10129">MKNLGAANRILGMEIYRGRSQKKLFLCQKDYIQKILHRFGMHNAKPLSTPMLVKEKLKNVAQSICQTEQNNALQVPYASVVGSLMYTMV</sequence>
<gene>
    <name evidence="1" type="ORF">KK1_022703</name>
    <name evidence="2" type="ORF">KK1_022709</name>
    <name evidence="3" type="ORF">KK1_022713</name>
</gene>
<dbReference type="AlphaFoldDB" id="A0A151TPS7"/>
<keyword evidence="4" id="KW-1185">Reference proteome</keyword>